<feature type="compositionally biased region" description="Low complexity" evidence="1">
    <location>
        <begin position="710"/>
        <end position="724"/>
    </location>
</feature>
<dbReference type="EMBL" id="CAXAMM010044239">
    <property type="protein sequence ID" value="CAK9113832.1"/>
    <property type="molecule type" value="Genomic_DNA"/>
</dbReference>
<proteinExistence type="predicted"/>
<feature type="region of interest" description="Disordered" evidence="1">
    <location>
        <begin position="780"/>
        <end position="800"/>
    </location>
</feature>
<evidence type="ECO:0000313" key="2">
    <source>
        <dbReference type="EMBL" id="CAK9113832.1"/>
    </source>
</evidence>
<dbReference type="Proteomes" id="UP001642464">
    <property type="component" value="Unassembled WGS sequence"/>
</dbReference>
<accession>A0ABP0SN50</accession>
<protein>
    <submittedName>
        <fullName evidence="2">WWE domain-containing protein</fullName>
    </submittedName>
</protein>
<name>A0ABP0SN50_9DINO</name>
<comment type="caution">
    <text evidence="2">The sequence shown here is derived from an EMBL/GenBank/DDBJ whole genome shotgun (WGS) entry which is preliminary data.</text>
</comment>
<feature type="compositionally biased region" description="Acidic residues" evidence="1">
    <location>
        <begin position="509"/>
        <end position="521"/>
    </location>
</feature>
<keyword evidence="3" id="KW-1185">Reference proteome</keyword>
<evidence type="ECO:0000313" key="3">
    <source>
        <dbReference type="Proteomes" id="UP001642464"/>
    </source>
</evidence>
<evidence type="ECO:0000256" key="1">
    <source>
        <dbReference type="SAM" id="MobiDB-lite"/>
    </source>
</evidence>
<reference evidence="2 3" key="1">
    <citation type="submission" date="2024-02" db="EMBL/GenBank/DDBJ databases">
        <authorList>
            <person name="Chen Y."/>
            <person name="Shah S."/>
            <person name="Dougan E. K."/>
            <person name="Thang M."/>
            <person name="Chan C."/>
        </authorList>
    </citation>
    <scope>NUCLEOTIDE SEQUENCE [LARGE SCALE GENOMIC DNA]</scope>
</reference>
<organism evidence="2 3">
    <name type="scientific">Durusdinium trenchii</name>
    <dbReference type="NCBI Taxonomy" id="1381693"/>
    <lineage>
        <taxon>Eukaryota</taxon>
        <taxon>Sar</taxon>
        <taxon>Alveolata</taxon>
        <taxon>Dinophyceae</taxon>
        <taxon>Suessiales</taxon>
        <taxon>Symbiodiniaceae</taxon>
        <taxon>Durusdinium</taxon>
    </lineage>
</organism>
<feature type="region of interest" description="Disordered" evidence="1">
    <location>
        <begin position="501"/>
        <end position="521"/>
    </location>
</feature>
<gene>
    <name evidence="2" type="ORF">SCF082_LOCUS52743</name>
</gene>
<sequence>MGAKRKSGGGGDGSAKAAKAAATPKAKALELGAVSAEELDLNHVKLFTEWLPLDYFSDEPDVFDSLGLAGGRYSLAATDSVARFRTDSNEGGVEKLAVFSMMPTYGISPPLDVSPELIVPETPSMVSPMSVFMVKGWARSFCATTVLLAAKWSMGRFMTHEPIFHGVFNRDYTGGTNVLAPWATELQNTKESLELMVLRMESDYAQTFLARHADAELDGLVERTVPPCDISRVDKEKREANDKFGELSRATWSLQKKKLEGSGGNFDWRYVCYMDEVAPADEWKTYMDYWDGSSAAGPKTRPRVEFAGAQPSLDLCTIGESALLLPDVVLGGVANADALQTKVKAFNLENDLSVLKGMGAGGSRLMAQCIPPGSEKLRVSVTKSDLTVWLVNTDDKPVEMEPGELFGFNASNVRPFRYTVTSRAKINTFEPKKLDPGYDLMTARYSQIGALPNRKPALKKPAAAPAAPRAYKSRYPDGKWEIKLKGAGEQMTDVMIKAQLDKTHGSGDAPEEPDVGPEGEEEECVEDDAVEDLPLSPLLRLTPHAVAFEEPITVILPACVGACNIWRSTPIEDGYVAVELSHFCDLGVTASASTKFKFGALGFINPSSPKARVTVIHVGCERCKDVYQREEYILKNYERCNKFQNLGDYTHAEQILVRQNSCEEKLVLQPRKMPVFSSELDANVFSFEETCVFHRPQEVKASDVNANAADPSDPSSSSPSPSSPNARRKKVEDTDKAVARRRVGLSRASFKQIQRQPPAQVPRQNNDDFFLWLGSDATTASMPEPLDRASTAEPEPPEPPEASAWEFMATASAGVANLLSSAAAGAAPHIEDGPSAGGHIMFSGRFNNPQIIAYMKVLKGRLDEHGLRTFMVQEGASGDFAAATCTGLYRAKVMVCFCTDEYGAMTGAGYETYVELRDAHQKHLRLFPIKMGKKYPPEPKDEEGRAQNSLVFHRGLIYIDDTEMKDARGVADTIANAIFEHPELAESLKI</sequence>
<feature type="region of interest" description="Disordered" evidence="1">
    <location>
        <begin position="702"/>
        <end position="765"/>
    </location>
</feature>